<dbReference type="Pfam" id="PF00078">
    <property type="entry name" value="RVT_1"/>
    <property type="match status" value="1"/>
</dbReference>
<dbReference type="Proteomes" id="UP000321532">
    <property type="component" value="Unassembled WGS sequence"/>
</dbReference>
<evidence type="ECO:0000259" key="10">
    <source>
        <dbReference type="PROSITE" id="PS50878"/>
    </source>
</evidence>
<reference evidence="11 12" key="1">
    <citation type="submission" date="2019-07" db="EMBL/GenBank/DDBJ databases">
        <title>Whole genome shotgun sequence of Adhaeribacter aerolatus NBRC 106133.</title>
        <authorList>
            <person name="Hosoyama A."/>
            <person name="Uohara A."/>
            <person name="Ohji S."/>
            <person name="Ichikawa N."/>
        </authorList>
    </citation>
    <scope>NUCLEOTIDE SEQUENCE [LARGE SCALE GENOMIC DNA]</scope>
    <source>
        <strain evidence="11 12">NBRC 106133</strain>
    </source>
</reference>
<keyword evidence="7" id="KW-0051">Antiviral defense</keyword>
<dbReference type="SUPFAM" id="SSF56672">
    <property type="entry name" value="DNA/RNA polymerases"/>
    <property type="match status" value="1"/>
</dbReference>
<keyword evidence="5" id="KW-0460">Magnesium</keyword>
<dbReference type="OrthoDB" id="9780724at2"/>
<dbReference type="EC" id="2.7.7.49" evidence="1"/>
<dbReference type="EMBL" id="BJYS01000005">
    <property type="protein sequence ID" value="GEO03351.1"/>
    <property type="molecule type" value="Genomic_DNA"/>
</dbReference>
<evidence type="ECO:0000256" key="8">
    <source>
        <dbReference type="ARBA" id="ARBA00034120"/>
    </source>
</evidence>
<dbReference type="PANTHER" id="PTHR34047">
    <property type="entry name" value="NUCLEAR INTRON MATURASE 1, MITOCHONDRIAL-RELATED"/>
    <property type="match status" value="1"/>
</dbReference>
<comment type="catalytic activity">
    <reaction evidence="9">
        <text>DNA(n) + a 2'-deoxyribonucleoside 5'-triphosphate = DNA(n+1) + diphosphate</text>
        <dbReference type="Rhea" id="RHEA:22508"/>
        <dbReference type="Rhea" id="RHEA-COMP:17339"/>
        <dbReference type="Rhea" id="RHEA-COMP:17340"/>
        <dbReference type="ChEBI" id="CHEBI:33019"/>
        <dbReference type="ChEBI" id="CHEBI:61560"/>
        <dbReference type="ChEBI" id="CHEBI:173112"/>
        <dbReference type="EC" id="2.7.7.49"/>
    </reaction>
</comment>
<evidence type="ECO:0000256" key="7">
    <source>
        <dbReference type="ARBA" id="ARBA00023118"/>
    </source>
</evidence>
<dbReference type="RefSeq" id="WP_146895579.1">
    <property type="nucleotide sequence ID" value="NZ_BJYS01000005.1"/>
</dbReference>
<dbReference type="InterPro" id="IPR000477">
    <property type="entry name" value="RT_dom"/>
</dbReference>
<protein>
    <recommendedName>
        <fullName evidence="1">RNA-directed DNA polymerase</fullName>
        <ecNumber evidence="1">2.7.7.49</ecNumber>
    </recommendedName>
</protein>
<dbReference type="PRINTS" id="PR00866">
    <property type="entry name" value="RNADNAPOLMS"/>
</dbReference>
<dbReference type="InterPro" id="IPR043502">
    <property type="entry name" value="DNA/RNA_pol_sf"/>
</dbReference>
<organism evidence="11 12">
    <name type="scientific">Adhaeribacter aerolatus</name>
    <dbReference type="NCBI Taxonomy" id="670289"/>
    <lineage>
        <taxon>Bacteria</taxon>
        <taxon>Pseudomonadati</taxon>
        <taxon>Bacteroidota</taxon>
        <taxon>Cytophagia</taxon>
        <taxon>Cytophagales</taxon>
        <taxon>Hymenobacteraceae</taxon>
        <taxon>Adhaeribacter</taxon>
    </lineage>
</organism>
<gene>
    <name evidence="11" type="ORF">AAE02nite_10150</name>
</gene>
<dbReference type="GO" id="GO:0003723">
    <property type="term" value="F:RNA binding"/>
    <property type="evidence" value="ECO:0007669"/>
    <property type="project" value="InterPro"/>
</dbReference>
<dbReference type="GO" id="GO:0046872">
    <property type="term" value="F:metal ion binding"/>
    <property type="evidence" value="ECO:0007669"/>
    <property type="project" value="UniProtKB-KW"/>
</dbReference>
<proteinExistence type="inferred from homology"/>
<evidence type="ECO:0000313" key="11">
    <source>
        <dbReference type="EMBL" id="GEO03351.1"/>
    </source>
</evidence>
<sequence>MELSQYYIDEIKARVANGTTLEDVTSLINFIINIQNETLGTTYRFISTKRLAYYFVHRDERYLSFEIPKKSGGVRQITAPDPFLKKVQRRLNFILEVLFRPKAAAHGFVTGRSIVTNAKVHVGKNYVYNVDLKDFFPTIHYGRIKAVLQLNSFRMKPDFAHIIAHLCCYKGILPQGAPTSPIITNITCQQLDKNLVDYAKLNSCYYTRYADDITFSADKNVFKDKFHENLKLHLEAAGFKLNDKKTRKQKRTQRQEVTGIIVNEKLNLQRTYIKKIRAMLYNWERDGLPACQREFNKYYPLEKGFVKSRILPPFENVLMGKILFLGMVRGKEDKYFMEFTSKYQSLKS</sequence>
<evidence type="ECO:0000256" key="9">
    <source>
        <dbReference type="ARBA" id="ARBA00048173"/>
    </source>
</evidence>
<dbReference type="PROSITE" id="PS50878">
    <property type="entry name" value="RT_POL"/>
    <property type="match status" value="1"/>
</dbReference>
<dbReference type="PANTHER" id="PTHR34047:SF7">
    <property type="entry name" value="RNA-DIRECTED DNA POLYMERASE"/>
    <property type="match status" value="1"/>
</dbReference>
<dbReference type="GO" id="GO:0051607">
    <property type="term" value="P:defense response to virus"/>
    <property type="evidence" value="ECO:0007669"/>
    <property type="project" value="UniProtKB-KW"/>
</dbReference>
<evidence type="ECO:0000256" key="1">
    <source>
        <dbReference type="ARBA" id="ARBA00012493"/>
    </source>
</evidence>
<keyword evidence="2" id="KW-0808">Transferase</keyword>
<evidence type="ECO:0000256" key="2">
    <source>
        <dbReference type="ARBA" id="ARBA00022679"/>
    </source>
</evidence>
<keyword evidence="12" id="KW-1185">Reference proteome</keyword>
<dbReference type="GO" id="GO:0003964">
    <property type="term" value="F:RNA-directed DNA polymerase activity"/>
    <property type="evidence" value="ECO:0007669"/>
    <property type="project" value="UniProtKB-KW"/>
</dbReference>
<dbReference type="CDD" id="cd03487">
    <property type="entry name" value="RT_Bac_retron_II"/>
    <property type="match status" value="1"/>
</dbReference>
<evidence type="ECO:0000313" key="12">
    <source>
        <dbReference type="Proteomes" id="UP000321532"/>
    </source>
</evidence>
<feature type="domain" description="Reverse transcriptase" evidence="10">
    <location>
        <begin position="48"/>
        <end position="262"/>
    </location>
</feature>
<keyword evidence="6" id="KW-0695">RNA-directed DNA polymerase</keyword>
<name>A0A512AUG9_9BACT</name>
<comment type="caution">
    <text evidence="11">The sequence shown here is derived from an EMBL/GenBank/DDBJ whole genome shotgun (WGS) entry which is preliminary data.</text>
</comment>
<dbReference type="InterPro" id="IPR000123">
    <property type="entry name" value="Reverse_transcriptase_msDNA"/>
</dbReference>
<keyword evidence="4" id="KW-0479">Metal-binding</keyword>
<keyword evidence="3" id="KW-0548">Nucleotidyltransferase</keyword>
<evidence type="ECO:0000256" key="6">
    <source>
        <dbReference type="ARBA" id="ARBA00022918"/>
    </source>
</evidence>
<evidence type="ECO:0000256" key="3">
    <source>
        <dbReference type="ARBA" id="ARBA00022695"/>
    </source>
</evidence>
<accession>A0A512AUG9</accession>
<dbReference type="InterPro" id="IPR051083">
    <property type="entry name" value="GrpII_Intron_Splice-Mob/Def"/>
</dbReference>
<evidence type="ECO:0000256" key="4">
    <source>
        <dbReference type="ARBA" id="ARBA00022723"/>
    </source>
</evidence>
<evidence type="ECO:0000256" key="5">
    <source>
        <dbReference type="ARBA" id="ARBA00022842"/>
    </source>
</evidence>
<dbReference type="AlphaFoldDB" id="A0A512AUG9"/>
<comment type="similarity">
    <text evidence="8">Belongs to the bacterial reverse transcriptase family.</text>
</comment>